<feature type="domain" description="EamA" evidence="12">
    <location>
        <begin position="146"/>
        <end position="279"/>
    </location>
</feature>
<feature type="transmembrane region" description="Helical" evidence="11">
    <location>
        <begin position="30"/>
        <end position="52"/>
    </location>
</feature>
<keyword evidence="3" id="KW-0444">Lipid biosynthesis</keyword>
<evidence type="ECO:0000256" key="7">
    <source>
        <dbReference type="ARBA" id="ARBA00022985"/>
    </source>
</evidence>
<protein>
    <recommendedName>
        <fullName evidence="12">EamA domain-containing protein</fullName>
    </recommendedName>
</protein>
<feature type="transmembrane region" description="Helical" evidence="11">
    <location>
        <begin position="115"/>
        <end position="133"/>
    </location>
</feature>
<evidence type="ECO:0000313" key="13">
    <source>
        <dbReference type="EMBL" id="KPL52436.1"/>
    </source>
</evidence>
<keyword evidence="4" id="KW-0997">Cell inner membrane</keyword>
<feature type="transmembrane region" description="Helical" evidence="11">
    <location>
        <begin position="235"/>
        <end position="257"/>
    </location>
</feature>
<dbReference type="Pfam" id="PF00892">
    <property type="entry name" value="EamA"/>
    <property type="match status" value="1"/>
</dbReference>
<dbReference type="GO" id="GO:0009103">
    <property type="term" value="P:lipopolysaccharide biosynthetic process"/>
    <property type="evidence" value="ECO:0007669"/>
    <property type="project" value="UniProtKB-KW"/>
</dbReference>
<evidence type="ECO:0000256" key="4">
    <source>
        <dbReference type="ARBA" id="ARBA00022519"/>
    </source>
</evidence>
<evidence type="ECO:0000256" key="1">
    <source>
        <dbReference type="ARBA" id="ARBA00004651"/>
    </source>
</evidence>
<reference evidence="13 14" key="2">
    <citation type="submission" date="2015-10" db="EMBL/GenBank/DDBJ databases">
        <title>Draft Genome Sequence of Prosthecomicrobium hirschii ATCC 27832.</title>
        <authorList>
            <person name="Daniel J."/>
            <person name="Givan S.A."/>
            <person name="Brun Y.V."/>
            <person name="Brown P.J."/>
        </authorList>
    </citation>
    <scope>NUCLEOTIDE SEQUENCE [LARGE SCALE GENOMIC DNA]</scope>
    <source>
        <strain evidence="13 14">16</strain>
    </source>
</reference>
<feature type="transmembrane region" description="Helical" evidence="11">
    <location>
        <begin position="145"/>
        <end position="161"/>
    </location>
</feature>
<dbReference type="RefSeq" id="WP_054358599.1">
    <property type="nucleotide sequence ID" value="NZ_LJYW01000001.1"/>
</dbReference>
<comment type="caution">
    <text evidence="13">The sequence shown here is derived from an EMBL/GenBank/DDBJ whole genome shotgun (WGS) entry which is preliminary data.</text>
</comment>
<keyword evidence="14" id="KW-1185">Reference proteome</keyword>
<sequence length="282" mass="29187">MSTTVMIAVLFSALLHASWNAVVKSGREKGLDIVLVATGSAAIAAAVLPFLTPPAQASWHFLGVSALIHLVYFVLVGAAYRAGDMGHVYPLMRGTPPLLVALASGPLIGETLKPAGWFGILFICGGILAMAFVGRRGGTPALRPTLLALANALVIAGYTFVDGLGARASGSPAAYTLWGFLLMALPMMVYGGVVYSRTPGIALRVRSRLPIAFGGGACSIGAYVITLWAMTEAPIALVSALRETSIIFAVAISTFVLKERSGWSRTAAAGVIMAGIAVLKLS</sequence>
<dbReference type="STRING" id="665126.ABB55_09540"/>
<feature type="transmembrane region" description="Helical" evidence="11">
    <location>
        <begin position="207"/>
        <end position="229"/>
    </location>
</feature>
<comment type="subcellular location">
    <subcellularLocation>
        <location evidence="1">Cell membrane</location>
        <topology evidence="1">Multi-pass membrane protein</topology>
    </subcellularLocation>
</comment>
<keyword evidence="2" id="KW-1003">Cell membrane</keyword>
<keyword evidence="10 11" id="KW-0472">Membrane</keyword>
<evidence type="ECO:0000256" key="2">
    <source>
        <dbReference type="ARBA" id="ARBA00022475"/>
    </source>
</evidence>
<dbReference type="InterPro" id="IPR000390">
    <property type="entry name" value="Small_drug/metabolite_transptr"/>
</dbReference>
<dbReference type="GO" id="GO:0005886">
    <property type="term" value="C:plasma membrane"/>
    <property type="evidence" value="ECO:0007669"/>
    <property type="project" value="UniProtKB-SubCell"/>
</dbReference>
<gene>
    <name evidence="13" type="ORF">ABB55_09540</name>
</gene>
<dbReference type="Proteomes" id="UP000048984">
    <property type="component" value="Unassembled WGS sequence"/>
</dbReference>
<feature type="transmembrane region" description="Helical" evidence="11">
    <location>
        <begin position="59"/>
        <end position="80"/>
    </location>
</feature>
<dbReference type="InterPro" id="IPR037185">
    <property type="entry name" value="EmrE-like"/>
</dbReference>
<accession>A0A0P6VMC0</accession>
<evidence type="ECO:0000256" key="8">
    <source>
        <dbReference type="ARBA" id="ARBA00022989"/>
    </source>
</evidence>
<evidence type="ECO:0000256" key="10">
    <source>
        <dbReference type="ARBA" id="ARBA00023136"/>
    </source>
</evidence>
<evidence type="ECO:0000256" key="9">
    <source>
        <dbReference type="ARBA" id="ARBA00023098"/>
    </source>
</evidence>
<evidence type="ECO:0000313" key="14">
    <source>
        <dbReference type="Proteomes" id="UP000048984"/>
    </source>
</evidence>
<dbReference type="EMBL" id="LJYW01000001">
    <property type="protein sequence ID" value="KPL52436.1"/>
    <property type="molecule type" value="Genomic_DNA"/>
</dbReference>
<dbReference type="GO" id="GO:0022857">
    <property type="term" value="F:transmembrane transporter activity"/>
    <property type="evidence" value="ECO:0007669"/>
    <property type="project" value="InterPro"/>
</dbReference>
<evidence type="ECO:0000256" key="5">
    <source>
        <dbReference type="ARBA" id="ARBA00022556"/>
    </source>
</evidence>
<keyword evidence="7" id="KW-0448">Lipopolysaccharide biosynthesis</keyword>
<keyword evidence="8 11" id="KW-1133">Transmembrane helix</keyword>
<evidence type="ECO:0000259" key="12">
    <source>
        <dbReference type="Pfam" id="PF00892"/>
    </source>
</evidence>
<dbReference type="InterPro" id="IPR000620">
    <property type="entry name" value="EamA_dom"/>
</dbReference>
<proteinExistence type="predicted"/>
<dbReference type="GO" id="GO:0009245">
    <property type="term" value="P:lipid A biosynthetic process"/>
    <property type="evidence" value="ECO:0007669"/>
    <property type="project" value="UniProtKB-KW"/>
</dbReference>
<feature type="transmembrane region" description="Helical" evidence="11">
    <location>
        <begin position="173"/>
        <end position="195"/>
    </location>
</feature>
<reference evidence="13 14" key="1">
    <citation type="submission" date="2015-09" db="EMBL/GenBank/DDBJ databases">
        <authorList>
            <person name="Jackson K.R."/>
            <person name="Lunt B.L."/>
            <person name="Fisher J.N.B."/>
            <person name="Gardner A.V."/>
            <person name="Bailey M.E."/>
            <person name="Deus L.M."/>
            <person name="Earl A.S."/>
            <person name="Gibby P.D."/>
            <person name="Hartmann K.A."/>
            <person name="Liu J.E."/>
            <person name="Manci A.M."/>
            <person name="Nielsen D.A."/>
            <person name="Solomon M.B."/>
            <person name="Breakwell D.P."/>
            <person name="Burnett S.H."/>
            <person name="Grose J.H."/>
        </authorList>
    </citation>
    <scope>NUCLEOTIDE SEQUENCE [LARGE SCALE GENOMIC DNA]</scope>
    <source>
        <strain evidence="13 14">16</strain>
    </source>
</reference>
<name>A0A0P6VMC0_9HYPH</name>
<dbReference type="PANTHER" id="PTHR30561">
    <property type="entry name" value="SMR FAMILY PROTON-DEPENDENT DRUG EFFLUX TRANSPORTER SUGE"/>
    <property type="match status" value="1"/>
</dbReference>
<keyword evidence="5" id="KW-0441">Lipid A biosynthesis</keyword>
<dbReference type="SUPFAM" id="SSF103481">
    <property type="entry name" value="Multidrug resistance efflux transporter EmrE"/>
    <property type="match status" value="2"/>
</dbReference>
<evidence type="ECO:0000256" key="6">
    <source>
        <dbReference type="ARBA" id="ARBA00022692"/>
    </source>
</evidence>
<evidence type="ECO:0000256" key="11">
    <source>
        <dbReference type="SAM" id="Phobius"/>
    </source>
</evidence>
<keyword evidence="6 11" id="KW-0812">Transmembrane</keyword>
<evidence type="ECO:0000256" key="3">
    <source>
        <dbReference type="ARBA" id="ARBA00022516"/>
    </source>
</evidence>
<dbReference type="AlphaFoldDB" id="A0A0P6VMC0"/>
<dbReference type="Gene3D" id="1.10.3730.20">
    <property type="match status" value="2"/>
</dbReference>
<dbReference type="PANTHER" id="PTHR30561:SF9">
    <property type="entry name" value="4-AMINO-4-DEOXY-L-ARABINOSE-PHOSPHOUNDECAPRENOL FLIPPASE SUBUNIT ARNF-RELATED"/>
    <property type="match status" value="1"/>
</dbReference>
<organism evidence="13 14">
    <name type="scientific">Prosthecodimorpha hirschii</name>
    <dbReference type="NCBI Taxonomy" id="665126"/>
    <lineage>
        <taxon>Bacteria</taxon>
        <taxon>Pseudomonadati</taxon>
        <taxon>Pseudomonadota</taxon>
        <taxon>Alphaproteobacteria</taxon>
        <taxon>Hyphomicrobiales</taxon>
        <taxon>Ancalomicrobiaceae</taxon>
        <taxon>Prosthecodimorpha</taxon>
    </lineage>
</organism>
<keyword evidence="9" id="KW-0443">Lipid metabolism</keyword>